<dbReference type="Gene3D" id="1.10.510.10">
    <property type="entry name" value="Transferase(Phosphotransferase) domain 1"/>
    <property type="match status" value="1"/>
</dbReference>
<keyword evidence="11" id="KW-0479">Metal-binding</keyword>
<evidence type="ECO:0000256" key="16">
    <source>
        <dbReference type="ARBA" id="ARBA00022840"/>
    </source>
</evidence>
<keyword evidence="17" id="KW-0460">Magnesium</keyword>
<evidence type="ECO:0000256" key="2">
    <source>
        <dbReference type="ARBA" id="ARBA00001946"/>
    </source>
</evidence>
<evidence type="ECO:0000256" key="4">
    <source>
        <dbReference type="ARBA" id="ARBA00004479"/>
    </source>
</evidence>
<evidence type="ECO:0000256" key="11">
    <source>
        <dbReference type="ARBA" id="ARBA00022723"/>
    </source>
</evidence>
<evidence type="ECO:0000256" key="18">
    <source>
        <dbReference type="ARBA" id="ARBA00022989"/>
    </source>
</evidence>
<evidence type="ECO:0000256" key="12">
    <source>
        <dbReference type="ARBA" id="ARBA00022725"/>
    </source>
</evidence>
<feature type="domain" description="GS" evidence="24">
    <location>
        <begin position="587"/>
        <end position="617"/>
    </location>
</feature>
<reference evidence="25 26" key="1">
    <citation type="submission" date="2020-08" db="EMBL/GenBank/DDBJ databases">
        <title>Aphidius gifuensis genome sequencing and assembly.</title>
        <authorList>
            <person name="Du Z."/>
        </authorList>
    </citation>
    <scope>NUCLEOTIDE SEQUENCE [LARGE SCALE GENOMIC DNA]</scope>
    <source>
        <strain evidence="25">YNYX2018</strain>
        <tissue evidence="25">Adults</tissue>
    </source>
</reference>
<dbReference type="InterPro" id="IPR001245">
    <property type="entry name" value="Ser-Thr/Tyr_kinase_cat_dom"/>
</dbReference>
<dbReference type="PROSITE" id="PS50011">
    <property type="entry name" value="PROTEIN_KINASE_DOM"/>
    <property type="match status" value="1"/>
</dbReference>
<evidence type="ECO:0000256" key="13">
    <source>
        <dbReference type="ARBA" id="ARBA00022729"/>
    </source>
</evidence>
<evidence type="ECO:0000256" key="14">
    <source>
        <dbReference type="ARBA" id="ARBA00022741"/>
    </source>
</evidence>
<dbReference type="InterPro" id="IPR000333">
    <property type="entry name" value="TGFB_receptor"/>
</dbReference>
<keyword evidence="9" id="KW-0808">Transferase</keyword>
<dbReference type="Gene3D" id="2.10.60.10">
    <property type="entry name" value="CD59"/>
    <property type="match status" value="1"/>
</dbReference>
<keyword evidence="18 22" id="KW-1133">Transmembrane helix</keyword>
<keyword evidence="26" id="KW-1185">Reference proteome</keyword>
<dbReference type="InterPro" id="IPR045860">
    <property type="entry name" value="Snake_toxin-like_sf"/>
</dbReference>
<keyword evidence="15" id="KW-0418">Kinase</keyword>
<protein>
    <recommendedName>
        <fullName evidence="6">receptor protein serine/threonine kinase</fullName>
        <ecNumber evidence="6">2.7.11.30</ecNumber>
    </recommendedName>
</protein>
<dbReference type="SMART" id="SM00467">
    <property type="entry name" value="GS"/>
    <property type="match status" value="1"/>
</dbReference>
<dbReference type="AlphaFoldDB" id="A0A834Y2L3"/>
<evidence type="ECO:0000256" key="17">
    <source>
        <dbReference type="ARBA" id="ARBA00022842"/>
    </source>
</evidence>
<dbReference type="OrthoDB" id="6614360at2759"/>
<dbReference type="Pfam" id="PF08515">
    <property type="entry name" value="TGF_beta_GS"/>
    <property type="match status" value="1"/>
</dbReference>
<comment type="similarity">
    <text evidence="5">Belongs to the protein kinase superfamily. TKL Ser/Thr protein kinase family. TGFB receptor subfamily.</text>
</comment>
<comment type="caution">
    <text evidence="25">The sequence shown here is derived from an EMBL/GenBank/DDBJ whole genome shotgun (WGS) entry which is preliminary data.</text>
</comment>
<dbReference type="SUPFAM" id="SSF57302">
    <property type="entry name" value="Snake toxin-like"/>
    <property type="match status" value="1"/>
</dbReference>
<dbReference type="Pfam" id="PF07714">
    <property type="entry name" value="PK_Tyr_Ser-Thr"/>
    <property type="match status" value="1"/>
</dbReference>
<dbReference type="GO" id="GO:0005549">
    <property type="term" value="F:odorant binding"/>
    <property type="evidence" value="ECO:0007669"/>
    <property type="project" value="InterPro"/>
</dbReference>
<evidence type="ECO:0000259" key="24">
    <source>
        <dbReference type="PROSITE" id="PS51256"/>
    </source>
</evidence>
<dbReference type="GO" id="GO:0071363">
    <property type="term" value="P:cellular response to growth factor stimulus"/>
    <property type="evidence" value="ECO:0007669"/>
    <property type="project" value="TreeGrafter"/>
</dbReference>
<dbReference type="InterPro" id="IPR011009">
    <property type="entry name" value="Kinase-like_dom_sf"/>
</dbReference>
<evidence type="ECO:0000313" key="26">
    <source>
        <dbReference type="Proteomes" id="UP000639338"/>
    </source>
</evidence>
<keyword evidence="10 22" id="KW-0812">Transmembrane</keyword>
<dbReference type="PANTHER" id="PTHR23255">
    <property type="entry name" value="TRANSFORMING GROWTH FACTOR-BETA RECEPTOR TYPE I AND II"/>
    <property type="match status" value="1"/>
</dbReference>
<evidence type="ECO:0000313" key="25">
    <source>
        <dbReference type="EMBL" id="KAF7997466.1"/>
    </source>
</evidence>
<dbReference type="Pfam" id="PF02949">
    <property type="entry name" value="7tm_6"/>
    <property type="match status" value="1"/>
</dbReference>
<keyword evidence="12" id="KW-0552">Olfaction</keyword>
<feature type="domain" description="Protein kinase" evidence="23">
    <location>
        <begin position="618"/>
        <end position="918"/>
    </location>
</feature>
<name>A0A834Y2L3_APHGI</name>
<evidence type="ECO:0000256" key="8">
    <source>
        <dbReference type="ARBA" id="ARBA00022606"/>
    </source>
</evidence>
<keyword evidence="8" id="KW-0716">Sensory transduction</keyword>
<keyword evidence="14" id="KW-0547">Nucleotide-binding</keyword>
<dbReference type="CDD" id="cd23600">
    <property type="entry name" value="TFP_LU_ECD_Sax"/>
    <property type="match status" value="1"/>
</dbReference>
<dbReference type="PROSITE" id="PS51256">
    <property type="entry name" value="GS"/>
    <property type="match status" value="1"/>
</dbReference>
<keyword evidence="21" id="KW-0807">Transducer</keyword>
<proteinExistence type="inferred from homology"/>
<feature type="transmembrane region" description="Helical" evidence="22">
    <location>
        <begin position="512"/>
        <end position="532"/>
    </location>
</feature>
<dbReference type="InterPro" id="IPR003605">
    <property type="entry name" value="GS_dom"/>
</dbReference>
<organism evidence="25 26">
    <name type="scientific">Aphidius gifuensis</name>
    <name type="common">Parasitoid wasp</name>
    <dbReference type="NCBI Taxonomy" id="684658"/>
    <lineage>
        <taxon>Eukaryota</taxon>
        <taxon>Metazoa</taxon>
        <taxon>Ecdysozoa</taxon>
        <taxon>Arthropoda</taxon>
        <taxon>Hexapoda</taxon>
        <taxon>Insecta</taxon>
        <taxon>Pterygota</taxon>
        <taxon>Neoptera</taxon>
        <taxon>Endopterygota</taxon>
        <taxon>Hymenoptera</taxon>
        <taxon>Apocrita</taxon>
        <taxon>Ichneumonoidea</taxon>
        <taxon>Braconidae</taxon>
        <taxon>Aphidiinae</taxon>
        <taxon>Aphidius</taxon>
    </lineage>
</organism>
<keyword evidence="16" id="KW-0067">ATP-binding</keyword>
<dbReference type="GO" id="GO:0005524">
    <property type="term" value="F:ATP binding"/>
    <property type="evidence" value="ECO:0007669"/>
    <property type="project" value="UniProtKB-KW"/>
</dbReference>
<keyword evidence="19 22" id="KW-0472">Membrane</keyword>
<keyword evidence="13" id="KW-0732">Signal</keyword>
<evidence type="ECO:0000256" key="10">
    <source>
        <dbReference type="ARBA" id="ARBA00022692"/>
    </source>
</evidence>
<dbReference type="Pfam" id="PF01064">
    <property type="entry name" value="Activin_recp"/>
    <property type="match status" value="1"/>
</dbReference>
<accession>A0A834Y2L3</accession>
<evidence type="ECO:0000256" key="3">
    <source>
        <dbReference type="ARBA" id="ARBA00004141"/>
    </source>
</evidence>
<evidence type="ECO:0000256" key="15">
    <source>
        <dbReference type="ARBA" id="ARBA00022777"/>
    </source>
</evidence>
<dbReference type="GO" id="GO:0070724">
    <property type="term" value="C:BMP receptor complex"/>
    <property type="evidence" value="ECO:0007669"/>
    <property type="project" value="TreeGrafter"/>
</dbReference>
<evidence type="ECO:0000256" key="1">
    <source>
        <dbReference type="ARBA" id="ARBA00001936"/>
    </source>
</evidence>
<dbReference type="Proteomes" id="UP000639338">
    <property type="component" value="Unassembled WGS sequence"/>
</dbReference>
<keyword evidence="20" id="KW-0675">Receptor</keyword>
<evidence type="ECO:0000256" key="6">
    <source>
        <dbReference type="ARBA" id="ARBA00012401"/>
    </source>
</evidence>
<dbReference type="PANTHER" id="PTHR23255:SF72">
    <property type="entry name" value="RECEPTOR PROTEIN SERINE_THREONINE KINASE"/>
    <property type="match status" value="1"/>
</dbReference>
<dbReference type="GO" id="GO:0004984">
    <property type="term" value="F:olfactory receptor activity"/>
    <property type="evidence" value="ECO:0007669"/>
    <property type="project" value="InterPro"/>
</dbReference>
<feature type="transmembrane region" description="Helical" evidence="22">
    <location>
        <begin position="124"/>
        <end position="147"/>
    </location>
</feature>
<evidence type="ECO:0000256" key="20">
    <source>
        <dbReference type="ARBA" id="ARBA00023170"/>
    </source>
</evidence>
<dbReference type="InterPro" id="IPR004117">
    <property type="entry name" value="7tm6_olfct_rcpt"/>
</dbReference>
<evidence type="ECO:0000256" key="7">
    <source>
        <dbReference type="ARBA" id="ARBA00022527"/>
    </source>
</evidence>
<dbReference type="EMBL" id="JACMRX010000001">
    <property type="protein sequence ID" value="KAF7997466.1"/>
    <property type="molecule type" value="Genomic_DNA"/>
</dbReference>
<evidence type="ECO:0000256" key="22">
    <source>
        <dbReference type="SAM" id="Phobius"/>
    </source>
</evidence>
<dbReference type="EC" id="2.7.11.30" evidence="6"/>
<dbReference type="SUPFAM" id="SSF56112">
    <property type="entry name" value="Protein kinase-like (PK-like)"/>
    <property type="match status" value="1"/>
</dbReference>
<feature type="transmembrane region" description="Helical" evidence="22">
    <location>
        <begin position="32"/>
        <end position="53"/>
    </location>
</feature>
<dbReference type="InterPro" id="IPR000719">
    <property type="entry name" value="Prot_kinase_dom"/>
</dbReference>
<comment type="subcellular location">
    <subcellularLocation>
        <location evidence="3">Membrane</location>
        <topology evidence="3">Multi-pass membrane protein</topology>
    </subcellularLocation>
    <subcellularLocation>
        <location evidence="4">Membrane</location>
        <topology evidence="4">Single-pass type I membrane protein</topology>
    </subcellularLocation>
</comment>
<evidence type="ECO:0000256" key="9">
    <source>
        <dbReference type="ARBA" id="ARBA00022679"/>
    </source>
</evidence>
<comment type="cofactor">
    <cofactor evidence="1">
        <name>Mn(2+)</name>
        <dbReference type="ChEBI" id="CHEBI:29035"/>
    </cofactor>
</comment>
<sequence>MDTSTPSYLAINKLLASLSGVWPHQPIVTKNIVFIIMLILTISQSYFQIYGAILARSNVDLFLETIPNILVDFSVAAKVVNCFFNSKKMKKLLITLEKDWIKFNSEGEIQILNEHGVRARKLTLTYFSVICGTITPFMVIPLVPIIYNNFAPANGTLPKQMLYAQYDYLFNLQVSYYPVLIHSYIATFAFINDIIAIDTMCMVFVQHGCALFSIIGYNLEQIEINSTIKNDINHSRFNDKAYHQMSECIRRHNHALKYAKLIEDAHNVSYFFQIGIDMICFSFTDVSIRFAAFTSTQLAGLFLLSYPAQQLFDYSVKIYDDIYNAGWYKTSLRTRKLFIIMSMRSLIPCQITAGKFYVLDLANFGKFKKKKTIMSLLLGEEGSFLEDAQNNSDNENIDDYDEPKKKVYNGPRFKCWSCQGDQCKTPTICTDAIVCWKASVREINGLERFERACTNDPDHANLLCGKSSSKTDSTYLIDCCRNDLCNNGSFPLLREIDVQNNEEYAFKLTMSILGPIIGIFIFIIGTILLFIFARRIKRKRPLVTKRNKLLSDADIDSLMIHNSSSTPGLIGNGNNPHELRATAAGESTLREFNDGKSLTSGSGSGLPVLVQRTLSKHVSLIECLGSGGGNGGGFNSEVWKGSWNGESVAVKIYLSHDYSYWQSETEVYSQLLTSRHDNILGYIGSDVTPKPGCVQMWIVTQYHPLGSLYNHLNRSPHPLTLHQTINICLGIINGLLYLHTEINGTKGKKAMAHRNLKSKNILVKNNGSCVIAELASTITQEKLDNNSDDHSDIPPGTKRYISPEILDEKINSKCLESYRRADIYSLGLIIWEVCRRCISNGVALDYMAPYADYFPNLSHEPSIDEMRKLVYLDQRRPEIHNRWSSDPALSGLGKLMCECWHDKPAARLTILRVKKTLINLVKLSGNDTRVHLQLD</sequence>
<dbReference type="Gene3D" id="3.30.200.20">
    <property type="entry name" value="Phosphorylase Kinase, domain 1"/>
    <property type="match status" value="1"/>
</dbReference>
<keyword evidence="7" id="KW-0723">Serine/threonine-protein kinase</keyword>
<evidence type="ECO:0000256" key="5">
    <source>
        <dbReference type="ARBA" id="ARBA00009605"/>
    </source>
</evidence>
<evidence type="ECO:0000259" key="23">
    <source>
        <dbReference type="PROSITE" id="PS50011"/>
    </source>
</evidence>
<evidence type="ECO:0000256" key="19">
    <source>
        <dbReference type="ARBA" id="ARBA00023136"/>
    </source>
</evidence>
<gene>
    <name evidence="25" type="ORF">HCN44_006037</name>
</gene>
<evidence type="ECO:0000256" key="21">
    <source>
        <dbReference type="ARBA" id="ARBA00023224"/>
    </source>
</evidence>
<dbReference type="InterPro" id="IPR000472">
    <property type="entry name" value="Activin_recp"/>
</dbReference>
<comment type="cofactor">
    <cofactor evidence="2">
        <name>Mg(2+)</name>
        <dbReference type="ChEBI" id="CHEBI:18420"/>
    </cofactor>
</comment>
<dbReference type="GO" id="GO:0004675">
    <property type="term" value="F:transmembrane receptor protein serine/threonine kinase activity"/>
    <property type="evidence" value="ECO:0007669"/>
    <property type="project" value="UniProtKB-EC"/>
</dbReference>